<reference evidence="3 4" key="1">
    <citation type="submission" date="2019-07" db="EMBL/GenBank/DDBJ databases">
        <title>Whole genome shotgun sequence of Oceanobacillus sojae NBRC 105379.</title>
        <authorList>
            <person name="Hosoyama A."/>
            <person name="Uohara A."/>
            <person name="Ohji S."/>
            <person name="Ichikawa N."/>
        </authorList>
    </citation>
    <scope>NUCLEOTIDE SEQUENCE [LARGE SCALE GENOMIC DNA]</scope>
    <source>
        <strain evidence="3 4">NBRC 105379</strain>
    </source>
</reference>
<dbReference type="AlphaFoldDB" id="A0A511ZD98"/>
<evidence type="ECO:0000313" key="3">
    <source>
        <dbReference type="EMBL" id="GEN85417.1"/>
    </source>
</evidence>
<protein>
    <submittedName>
        <fullName evidence="3">Stage V sporulation protein AA</fullName>
    </submittedName>
</protein>
<name>A0A511ZD98_9BACI</name>
<comment type="caution">
    <text evidence="3">The sequence shown here is derived from an EMBL/GenBank/DDBJ whole genome shotgun (WGS) entry which is preliminary data.</text>
</comment>
<keyword evidence="1" id="KW-1133">Transmembrane helix</keyword>
<dbReference type="InterPro" id="IPR021997">
    <property type="entry name" value="SporV_AA"/>
</dbReference>
<feature type="transmembrane region" description="Helical" evidence="1">
    <location>
        <begin position="143"/>
        <end position="161"/>
    </location>
</feature>
<evidence type="ECO:0000313" key="4">
    <source>
        <dbReference type="Proteomes" id="UP000321558"/>
    </source>
</evidence>
<accession>A0A511ZD98</accession>
<organism evidence="3 4">
    <name type="scientific">Oceanobacillus sojae</name>
    <dbReference type="NCBI Taxonomy" id="582851"/>
    <lineage>
        <taxon>Bacteria</taxon>
        <taxon>Bacillati</taxon>
        <taxon>Bacillota</taxon>
        <taxon>Bacilli</taxon>
        <taxon>Bacillales</taxon>
        <taxon>Bacillaceae</taxon>
        <taxon>Oceanobacillus</taxon>
    </lineage>
</organism>
<keyword evidence="1" id="KW-0472">Membrane</keyword>
<sequence length="205" mass="24388">MAELVYIRMRKRVVLEQWQELKLKEIAYISTHSDKKELLENTPIYRLSKKDKSILVIDSFLIIDHLTKKYSNFEFQLLGPEQTLIQIEPHKKPTHPLIITFVWLLLFVGSAMTIMNFHYDVSMQPVQQKLHFILTGVENEYPLWIQIPYSIGLGLGTVLFFNHWFKKRFNEEPSPLEVEIFNYQQDLQQYINTMENELNDPRNSS</sequence>
<evidence type="ECO:0000256" key="1">
    <source>
        <dbReference type="SAM" id="Phobius"/>
    </source>
</evidence>
<dbReference type="RefSeq" id="WP_147207829.1">
    <property type="nucleotide sequence ID" value="NZ_BJYM01000001.1"/>
</dbReference>
<keyword evidence="1" id="KW-0812">Transmembrane</keyword>
<keyword evidence="4" id="KW-1185">Reference proteome</keyword>
<dbReference type="InterPro" id="IPR038548">
    <property type="entry name" value="SporV_AA_N_sf"/>
</dbReference>
<proteinExistence type="predicted"/>
<dbReference type="Pfam" id="PF12164">
    <property type="entry name" value="SporV_AA"/>
    <property type="match status" value="1"/>
</dbReference>
<feature type="transmembrane region" description="Helical" evidence="1">
    <location>
        <begin position="97"/>
        <end position="119"/>
    </location>
</feature>
<feature type="domain" description="Stage V sporulation protein AA" evidence="2">
    <location>
        <begin position="3"/>
        <end position="88"/>
    </location>
</feature>
<dbReference type="Proteomes" id="UP000321558">
    <property type="component" value="Unassembled WGS sequence"/>
</dbReference>
<dbReference type="EMBL" id="BJYM01000001">
    <property type="protein sequence ID" value="GEN85417.1"/>
    <property type="molecule type" value="Genomic_DNA"/>
</dbReference>
<evidence type="ECO:0000259" key="2">
    <source>
        <dbReference type="Pfam" id="PF12164"/>
    </source>
</evidence>
<dbReference type="Gene3D" id="2.60.480.10">
    <property type="entry name" value="eubacterium ventriosum atcc domain"/>
    <property type="match status" value="1"/>
</dbReference>
<dbReference type="STRING" id="582851.GCA_900162665_02387"/>
<dbReference type="OrthoDB" id="9782754at2"/>
<gene>
    <name evidence="3" type="ORF">OSO01_01560</name>
</gene>